<evidence type="ECO:0000313" key="12">
    <source>
        <dbReference type="EMBL" id="QSF47057.1"/>
    </source>
</evidence>
<proteinExistence type="inferred from homology"/>
<feature type="binding site" evidence="10">
    <location>
        <begin position="141"/>
        <end position="144"/>
    </location>
    <ligand>
        <name>substrate</name>
    </ligand>
</feature>
<comment type="caution">
    <text evidence="10">Lacks conserved residue(s) required for the propagation of feature annotation.</text>
</comment>
<dbReference type="CDD" id="cd00429">
    <property type="entry name" value="RPE"/>
    <property type="match status" value="1"/>
</dbReference>
<organism evidence="12 13">
    <name type="scientific">Paenibacillus tianjinensis</name>
    <dbReference type="NCBI Taxonomy" id="2810347"/>
    <lineage>
        <taxon>Bacteria</taxon>
        <taxon>Bacillati</taxon>
        <taxon>Bacillota</taxon>
        <taxon>Bacilli</taxon>
        <taxon>Bacillales</taxon>
        <taxon>Paenibacillaceae</taxon>
        <taxon>Paenibacillus</taxon>
    </lineage>
</organism>
<dbReference type="PROSITE" id="PS01086">
    <property type="entry name" value="RIBUL_P_3_EPIMER_2"/>
    <property type="match status" value="1"/>
</dbReference>
<comment type="catalytic activity">
    <reaction evidence="1 10 11">
        <text>D-ribulose 5-phosphate = D-xylulose 5-phosphate</text>
        <dbReference type="Rhea" id="RHEA:13677"/>
        <dbReference type="ChEBI" id="CHEBI:57737"/>
        <dbReference type="ChEBI" id="CHEBI:58121"/>
        <dbReference type="EC" id="5.1.3.1"/>
    </reaction>
</comment>
<dbReference type="Gene3D" id="3.20.20.70">
    <property type="entry name" value="Aldolase class I"/>
    <property type="match status" value="1"/>
</dbReference>
<feature type="active site" description="Proton acceptor" evidence="10">
    <location>
        <position position="34"/>
    </location>
</feature>
<evidence type="ECO:0000256" key="6">
    <source>
        <dbReference type="ARBA" id="ARBA00009541"/>
    </source>
</evidence>
<comment type="cofactor">
    <cofactor evidence="2">
        <name>Mn(2+)</name>
        <dbReference type="ChEBI" id="CHEBI:29035"/>
    </cofactor>
</comment>
<dbReference type="Pfam" id="PF00834">
    <property type="entry name" value="Ribul_P_3_epim"/>
    <property type="match status" value="1"/>
</dbReference>
<dbReference type="NCBIfam" id="TIGR01163">
    <property type="entry name" value="rpe"/>
    <property type="match status" value="1"/>
</dbReference>
<dbReference type="SUPFAM" id="SSF51366">
    <property type="entry name" value="Ribulose-phoshate binding barrel"/>
    <property type="match status" value="1"/>
</dbReference>
<dbReference type="InterPro" id="IPR013785">
    <property type="entry name" value="Aldolase_TIM"/>
</dbReference>
<dbReference type="HAMAP" id="MF_02227">
    <property type="entry name" value="RPE"/>
    <property type="match status" value="1"/>
</dbReference>
<comment type="cofactor">
    <cofactor evidence="10">
        <name>a divalent metal cation</name>
        <dbReference type="ChEBI" id="CHEBI:60240"/>
    </cofactor>
    <text evidence="10">Binds 1 divalent metal cation per subunit.</text>
</comment>
<dbReference type="EC" id="5.1.3.1" evidence="7 10"/>
<evidence type="ECO:0000256" key="4">
    <source>
        <dbReference type="ARBA" id="ARBA00001947"/>
    </source>
</evidence>
<evidence type="ECO:0000256" key="7">
    <source>
        <dbReference type="ARBA" id="ARBA00013188"/>
    </source>
</evidence>
<feature type="binding site" evidence="10">
    <location>
        <position position="32"/>
    </location>
    <ligand>
        <name>a divalent metal cation</name>
        <dbReference type="ChEBI" id="CHEBI:60240"/>
    </ligand>
</feature>
<comment type="cofactor">
    <cofactor evidence="5">
        <name>Fe(2+)</name>
        <dbReference type="ChEBI" id="CHEBI:29033"/>
    </cofactor>
</comment>
<evidence type="ECO:0000256" key="8">
    <source>
        <dbReference type="ARBA" id="ARBA00022723"/>
    </source>
</evidence>
<evidence type="ECO:0000313" key="13">
    <source>
        <dbReference type="Proteomes" id="UP000663452"/>
    </source>
</evidence>
<dbReference type="NCBIfam" id="NF004076">
    <property type="entry name" value="PRK05581.1-4"/>
    <property type="match status" value="1"/>
</dbReference>
<feature type="binding site" evidence="10">
    <location>
        <position position="175"/>
    </location>
    <ligand>
        <name>a divalent metal cation</name>
        <dbReference type="ChEBI" id="CHEBI:60240"/>
    </ligand>
</feature>
<dbReference type="PROSITE" id="PS01085">
    <property type="entry name" value="RIBUL_P_3_EPIMER_1"/>
    <property type="match status" value="1"/>
</dbReference>
<evidence type="ECO:0000256" key="10">
    <source>
        <dbReference type="HAMAP-Rule" id="MF_02227"/>
    </source>
</evidence>
<comment type="cofactor">
    <cofactor evidence="4">
        <name>Zn(2+)</name>
        <dbReference type="ChEBI" id="CHEBI:29105"/>
    </cofactor>
</comment>
<feature type="binding site" evidence="10">
    <location>
        <position position="65"/>
    </location>
    <ligand>
        <name>a divalent metal cation</name>
        <dbReference type="ChEBI" id="CHEBI:60240"/>
    </ligand>
</feature>
<dbReference type="Proteomes" id="UP000663452">
    <property type="component" value="Chromosome"/>
</dbReference>
<protein>
    <recommendedName>
        <fullName evidence="7 10">Ribulose-phosphate 3-epimerase</fullName>
        <ecNumber evidence="7 10">5.1.3.1</ecNumber>
    </recommendedName>
</protein>
<evidence type="ECO:0000256" key="1">
    <source>
        <dbReference type="ARBA" id="ARBA00001782"/>
    </source>
</evidence>
<comment type="function">
    <text evidence="10">Catalyzes the reversible epimerization of D-ribulose 5-phosphate to D-xylulose 5-phosphate.</text>
</comment>
<keyword evidence="10 11" id="KW-0119">Carbohydrate metabolism</keyword>
<comment type="similarity">
    <text evidence="6 10 11">Belongs to the ribulose-phosphate 3-epimerase family.</text>
</comment>
<dbReference type="PANTHER" id="PTHR11749">
    <property type="entry name" value="RIBULOSE-5-PHOSPHATE-3-EPIMERASE"/>
    <property type="match status" value="1"/>
</dbReference>
<dbReference type="GO" id="GO:0004750">
    <property type="term" value="F:D-ribulose-phosphate 3-epimerase activity"/>
    <property type="evidence" value="ECO:0007669"/>
    <property type="project" value="UniProtKB-EC"/>
</dbReference>
<dbReference type="InterPro" id="IPR000056">
    <property type="entry name" value="Ribul_P_3_epim-like"/>
</dbReference>
<gene>
    <name evidence="10" type="primary">rpe</name>
    <name evidence="12" type="ORF">JRJ22_11085</name>
</gene>
<dbReference type="EMBL" id="CP070969">
    <property type="protein sequence ID" value="QSF47057.1"/>
    <property type="molecule type" value="Genomic_DNA"/>
</dbReference>
<feature type="binding site" evidence="10">
    <location>
        <begin position="175"/>
        <end position="177"/>
    </location>
    <ligand>
        <name>substrate</name>
    </ligand>
</feature>
<feature type="active site" description="Proton donor" evidence="10">
    <location>
        <position position="175"/>
    </location>
</feature>
<dbReference type="InterPro" id="IPR011060">
    <property type="entry name" value="RibuloseP-bd_barrel"/>
</dbReference>
<evidence type="ECO:0000256" key="3">
    <source>
        <dbReference type="ARBA" id="ARBA00001941"/>
    </source>
</evidence>
<evidence type="ECO:0000256" key="11">
    <source>
        <dbReference type="PIRNR" id="PIRNR001461"/>
    </source>
</evidence>
<feature type="binding site" evidence="10">
    <location>
        <position position="34"/>
    </location>
    <ligand>
        <name>a divalent metal cation</name>
        <dbReference type="ChEBI" id="CHEBI:60240"/>
    </ligand>
</feature>
<accession>A0ABX7LMF9</accession>
<evidence type="ECO:0000256" key="9">
    <source>
        <dbReference type="ARBA" id="ARBA00023235"/>
    </source>
</evidence>
<name>A0ABX7LMF9_9BACL</name>
<feature type="binding site" evidence="10">
    <location>
        <position position="7"/>
    </location>
    <ligand>
        <name>substrate</name>
    </ligand>
</feature>
<reference evidence="12 13" key="1">
    <citation type="submission" date="2021-02" db="EMBL/GenBank/DDBJ databases">
        <title>Paenibacillus tianjinensis sp. nov.</title>
        <authorList>
            <person name="Liu H."/>
        </authorList>
    </citation>
    <scope>NUCLEOTIDE SEQUENCE [LARGE SCALE GENOMIC DNA]</scope>
    <source>
        <strain evidence="12 13">TB2019</strain>
    </source>
</reference>
<dbReference type="InterPro" id="IPR026019">
    <property type="entry name" value="Ribul_P_3_epim"/>
</dbReference>
<feature type="binding site" evidence="10">
    <location>
        <position position="65"/>
    </location>
    <ligand>
        <name>substrate</name>
    </ligand>
</feature>
<evidence type="ECO:0000256" key="5">
    <source>
        <dbReference type="ARBA" id="ARBA00001954"/>
    </source>
</evidence>
<keyword evidence="9 10" id="KW-0413">Isomerase</keyword>
<evidence type="ECO:0000256" key="2">
    <source>
        <dbReference type="ARBA" id="ARBA00001936"/>
    </source>
</evidence>
<keyword evidence="13" id="KW-1185">Reference proteome</keyword>
<dbReference type="PIRSF" id="PIRSF001461">
    <property type="entry name" value="RPE"/>
    <property type="match status" value="1"/>
</dbReference>
<dbReference type="RefSeq" id="WP_206104500.1">
    <property type="nucleotide sequence ID" value="NZ_CP070969.1"/>
</dbReference>
<comment type="cofactor">
    <cofactor evidence="3">
        <name>Co(2+)</name>
        <dbReference type="ChEBI" id="CHEBI:48828"/>
    </cofactor>
</comment>
<sequence>MILLAPSILSADFAALGAEVAEAEASGADWIHVDVMDGHFVPNITLGPPIVKAVKAHTSLPLDVHLMIENPERYIAEFAAAGASVITVHAEACVHLHRVVHQIKELGIMAGVAINPGTPASAVREVLEDVDMVLVMTVNPGFGGQAFIPNTMRKIRQIREWANEINHNNLRIEVDGGVAENTAPIVAEAGADVLVAGNAVFGRTDRAAAIRAIREAAESAVR</sequence>
<comment type="pathway">
    <text evidence="10">Carbohydrate degradation.</text>
</comment>
<keyword evidence="8 10" id="KW-0479">Metal-binding</keyword>